<gene>
    <name evidence="2" type="ORF">SAMN05443668_12348</name>
</gene>
<dbReference type="STRING" id="134849.SAMN05443668_12348"/>
<sequence length="335" mass="35121">MLPQVVRSEFLPLVETQLTYQDALMGRPNVVGVGLGHKYSGGINTGERAITVLVHRKVDARYLAPKAMVPSELEGVPTDVQEVGLIRAGGGPQPWADRGSATASLGVGPFQLGQRVRPAFAGVSVGHFRGNAGTFGAGCFDALPPTGSAGRYYILSTNYALADCNAGRAGDPILQPALVDGGRYPADVIGGLVRFVPIQFHDGARKPVNFVDAAIAEAAQDTDRRVYWAGEVTTLNAAPNINDTVQKWGRTTNFTTGHVLNVNATVDVHYDRGRIARFGQQIVTTNMSAGGDSGSLVTDPDEGAVGLLFAGSGRVSVLNNIVAVQSLLGVRVTGS</sequence>
<dbReference type="Gene3D" id="2.40.10.10">
    <property type="entry name" value="Trypsin-like serine proteases"/>
    <property type="match status" value="1"/>
</dbReference>
<evidence type="ECO:0000313" key="3">
    <source>
        <dbReference type="Proteomes" id="UP000184440"/>
    </source>
</evidence>
<evidence type="ECO:0000259" key="1">
    <source>
        <dbReference type="Pfam" id="PF25608"/>
    </source>
</evidence>
<dbReference type="InterPro" id="IPR009003">
    <property type="entry name" value="Peptidase_S1_PA"/>
</dbReference>
<dbReference type="SUPFAM" id="SSF50494">
    <property type="entry name" value="Trypsin-like serine proteases"/>
    <property type="match status" value="1"/>
</dbReference>
<dbReference type="RefSeq" id="WP_073265223.1">
    <property type="nucleotide sequence ID" value="NZ_FRCS01000023.1"/>
</dbReference>
<keyword evidence="3" id="KW-1185">Reference proteome</keyword>
<proteinExistence type="predicted"/>
<organism evidence="2 3">
    <name type="scientific">Cryptosporangium aurantiacum</name>
    <dbReference type="NCBI Taxonomy" id="134849"/>
    <lineage>
        <taxon>Bacteria</taxon>
        <taxon>Bacillati</taxon>
        <taxon>Actinomycetota</taxon>
        <taxon>Actinomycetes</taxon>
        <taxon>Cryptosporangiales</taxon>
        <taxon>Cryptosporangiaceae</taxon>
        <taxon>Cryptosporangium</taxon>
    </lineage>
</organism>
<name>A0A1M7RMS2_9ACTN</name>
<protein>
    <recommendedName>
        <fullName evidence="1">Nal1 N-terminal domain-containing protein</fullName>
    </recommendedName>
</protein>
<dbReference type="EMBL" id="FRCS01000023">
    <property type="protein sequence ID" value="SHN47402.1"/>
    <property type="molecule type" value="Genomic_DNA"/>
</dbReference>
<dbReference type="OrthoDB" id="104542at2"/>
<feature type="domain" description="Nal1 N-terminal" evidence="1">
    <location>
        <begin position="31"/>
        <end position="76"/>
    </location>
</feature>
<dbReference type="Proteomes" id="UP000184440">
    <property type="component" value="Unassembled WGS sequence"/>
</dbReference>
<dbReference type="InterPro" id="IPR057905">
    <property type="entry name" value="Nal1_N"/>
</dbReference>
<dbReference type="InterPro" id="IPR043504">
    <property type="entry name" value="Peptidase_S1_PA_chymotrypsin"/>
</dbReference>
<evidence type="ECO:0000313" key="2">
    <source>
        <dbReference type="EMBL" id="SHN47402.1"/>
    </source>
</evidence>
<dbReference type="AlphaFoldDB" id="A0A1M7RMS2"/>
<dbReference type="Pfam" id="PF25608">
    <property type="entry name" value="NAL1_N"/>
    <property type="match status" value="1"/>
</dbReference>
<accession>A0A1M7RMS2</accession>
<reference evidence="2 3" key="1">
    <citation type="submission" date="2016-11" db="EMBL/GenBank/DDBJ databases">
        <authorList>
            <person name="Jaros S."/>
            <person name="Januszkiewicz K."/>
            <person name="Wedrychowicz H."/>
        </authorList>
    </citation>
    <scope>NUCLEOTIDE SEQUENCE [LARGE SCALE GENOMIC DNA]</scope>
    <source>
        <strain evidence="2 3">DSM 46144</strain>
    </source>
</reference>